<dbReference type="EMBL" id="BHZD01000001">
    <property type="protein sequence ID" value="GCD45619.1"/>
    <property type="molecule type" value="Genomic_DNA"/>
</dbReference>
<dbReference type="Pfam" id="PF12833">
    <property type="entry name" value="HTH_18"/>
    <property type="match status" value="1"/>
</dbReference>
<feature type="region of interest" description="Disordered" evidence="4">
    <location>
        <begin position="204"/>
        <end position="253"/>
    </location>
</feature>
<protein>
    <submittedName>
        <fullName evidence="6">Transcriptional regulator</fullName>
    </submittedName>
</protein>
<dbReference type="SUPFAM" id="SSF51215">
    <property type="entry name" value="Regulatory protein AraC"/>
    <property type="match status" value="1"/>
</dbReference>
<dbReference type="InterPro" id="IPR014710">
    <property type="entry name" value="RmlC-like_jellyroll"/>
</dbReference>
<dbReference type="SMART" id="SM00342">
    <property type="entry name" value="HTH_ARAC"/>
    <property type="match status" value="1"/>
</dbReference>
<dbReference type="InterPro" id="IPR037923">
    <property type="entry name" value="HTH-like"/>
</dbReference>
<accession>A0A401W8F7</accession>
<keyword evidence="2" id="KW-0238">DNA-binding</keyword>
<comment type="caution">
    <text evidence="6">The sequence shown here is derived from an EMBL/GenBank/DDBJ whole genome shotgun (WGS) entry which is preliminary data.</text>
</comment>
<dbReference type="InterPro" id="IPR003313">
    <property type="entry name" value="AraC-bd"/>
</dbReference>
<dbReference type="AlphaFoldDB" id="A0A401W8F7"/>
<evidence type="ECO:0000313" key="6">
    <source>
        <dbReference type="EMBL" id="GCD45619.1"/>
    </source>
</evidence>
<feature type="region of interest" description="Disordered" evidence="4">
    <location>
        <begin position="1"/>
        <end position="22"/>
    </location>
</feature>
<evidence type="ECO:0000259" key="5">
    <source>
        <dbReference type="PROSITE" id="PS01124"/>
    </source>
</evidence>
<proteinExistence type="predicted"/>
<dbReference type="PANTHER" id="PTHR43280:SF32">
    <property type="entry name" value="TRANSCRIPTIONAL REGULATORY PROTEIN"/>
    <property type="match status" value="1"/>
</dbReference>
<dbReference type="InterPro" id="IPR009057">
    <property type="entry name" value="Homeodomain-like_sf"/>
</dbReference>
<name>A0A401W8F7_STREY</name>
<keyword evidence="7" id="KW-1185">Reference proteome</keyword>
<evidence type="ECO:0000256" key="4">
    <source>
        <dbReference type="SAM" id="MobiDB-lite"/>
    </source>
</evidence>
<evidence type="ECO:0000313" key="7">
    <source>
        <dbReference type="Proteomes" id="UP000286746"/>
    </source>
</evidence>
<feature type="compositionally biased region" description="Gly residues" evidence="4">
    <location>
        <begin position="204"/>
        <end position="214"/>
    </location>
</feature>
<keyword evidence="3" id="KW-0804">Transcription</keyword>
<dbReference type="SUPFAM" id="SSF46689">
    <property type="entry name" value="Homeodomain-like"/>
    <property type="match status" value="1"/>
</dbReference>
<dbReference type="Proteomes" id="UP000286746">
    <property type="component" value="Unassembled WGS sequence"/>
</dbReference>
<evidence type="ECO:0000256" key="3">
    <source>
        <dbReference type="ARBA" id="ARBA00023163"/>
    </source>
</evidence>
<feature type="compositionally biased region" description="Low complexity" evidence="4">
    <location>
        <begin position="228"/>
        <end position="237"/>
    </location>
</feature>
<feature type="domain" description="HTH araC/xylS-type" evidence="5">
    <location>
        <begin position="263"/>
        <end position="361"/>
    </location>
</feature>
<dbReference type="PANTHER" id="PTHR43280">
    <property type="entry name" value="ARAC-FAMILY TRANSCRIPTIONAL REGULATOR"/>
    <property type="match status" value="1"/>
</dbReference>
<dbReference type="Gene3D" id="2.60.120.10">
    <property type="entry name" value="Jelly Rolls"/>
    <property type="match status" value="1"/>
</dbReference>
<sequence>MVKNRHAAQDAGESIPEVPFTAPAGRPAGVEVLTLAELRDRADACALAVPHRPDFHHLLVVDTGHLRHTVDFRKYELSANDWMWVRPGQVHHFGDLSGAEGRLVLFESGFLDPSTAAAARLEDWFGPAAHRPEGEEAQAVESALRHLHQEFGALRGLPLETHIEVLRHLLAVLVLRAARLSVRDEGAREEGLWGGGVWGGGGVRGGNGVPGGNGVRDRGARGGGVRGPGARENGARGPEARDGRAAGGGSHGGGVCEASETFLRFRDAVERGFTRSRRVEDYARALGYSPRTLSRATAAATGVGAKEFIDRRVVLEAKRLLAHGDQTAARIAVRLGFADAANFAKFFQHRTGSTPISFRTEVRGPA</sequence>
<gene>
    <name evidence="6" type="ORF">GKJPGBOP_05355</name>
</gene>
<dbReference type="PROSITE" id="PS01124">
    <property type="entry name" value="HTH_ARAC_FAMILY_2"/>
    <property type="match status" value="1"/>
</dbReference>
<dbReference type="Gene3D" id="1.10.10.60">
    <property type="entry name" value="Homeodomain-like"/>
    <property type="match status" value="1"/>
</dbReference>
<organism evidence="6 7">
    <name type="scientific">Streptomyces paromomycinus</name>
    <name type="common">Streptomyces rimosus subsp. paromomycinus</name>
    <dbReference type="NCBI Taxonomy" id="92743"/>
    <lineage>
        <taxon>Bacteria</taxon>
        <taxon>Bacillati</taxon>
        <taxon>Actinomycetota</taxon>
        <taxon>Actinomycetes</taxon>
        <taxon>Kitasatosporales</taxon>
        <taxon>Streptomycetaceae</taxon>
        <taxon>Streptomyces</taxon>
    </lineage>
</organism>
<dbReference type="InterPro" id="IPR018060">
    <property type="entry name" value="HTH_AraC"/>
</dbReference>
<evidence type="ECO:0000256" key="2">
    <source>
        <dbReference type="ARBA" id="ARBA00023125"/>
    </source>
</evidence>
<dbReference type="GO" id="GO:0043565">
    <property type="term" value="F:sequence-specific DNA binding"/>
    <property type="evidence" value="ECO:0007669"/>
    <property type="project" value="InterPro"/>
</dbReference>
<dbReference type="RefSeq" id="WP_246177550.1">
    <property type="nucleotide sequence ID" value="NZ_BHZD01000001.1"/>
</dbReference>
<dbReference type="GO" id="GO:0003700">
    <property type="term" value="F:DNA-binding transcription factor activity"/>
    <property type="evidence" value="ECO:0007669"/>
    <property type="project" value="InterPro"/>
</dbReference>
<evidence type="ECO:0000256" key="1">
    <source>
        <dbReference type="ARBA" id="ARBA00023015"/>
    </source>
</evidence>
<dbReference type="Pfam" id="PF02311">
    <property type="entry name" value="AraC_binding"/>
    <property type="match status" value="1"/>
</dbReference>
<keyword evidence="1" id="KW-0805">Transcription regulation</keyword>
<reference evidence="6 7" key="1">
    <citation type="submission" date="2018-11" db="EMBL/GenBank/DDBJ databases">
        <title>Whole genome sequence of Streptomyces paromomycinus NBRC 15454(T).</title>
        <authorList>
            <person name="Komaki H."/>
            <person name="Tamura T."/>
        </authorList>
    </citation>
    <scope>NUCLEOTIDE SEQUENCE [LARGE SCALE GENOMIC DNA]</scope>
    <source>
        <strain evidence="6 7">NBRC 15454</strain>
    </source>
</reference>